<reference evidence="2" key="1">
    <citation type="submission" date="2022-11" db="UniProtKB">
        <authorList>
            <consortium name="WormBaseParasite"/>
        </authorList>
    </citation>
    <scope>IDENTIFICATION</scope>
</reference>
<organism evidence="1 2">
    <name type="scientific">Panagrolaimus sp. ES5</name>
    <dbReference type="NCBI Taxonomy" id="591445"/>
    <lineage>
        <taxon>Eukaryota</taxon>
        <taxon>Metazoa</taxon>
        <taxon>Ecdysozoa</taxon>
        <taxon>Nematoda</taxon>
        <taxon>Chromadorea</taxon>
        <taxon>Rhabditida</taxon>
        <taxon>Tylenchina</taxon>
        <taxon>Panagrolaimomorpha</taxon>
        <taxon>Panagrolaimoidea</taxon>
        <taxon>Panagrolaimidae</taxon>
        <taxon>Panagrolaimus</taxon>
    </lineage>
</organism>
<evidence type="ECO:0000313" key="1">
    <source>
        <dbReference type="Proteomes" id="UP000887579"/>
    </source>
</evidence>
<name>A0AC34FIT6_9BILA</name>
<accession>A0AC34FIT6</accession>
<protein>
    <submittedName>
        <fullName evidence="2">Uncharacterized protein</fullName>
    </submittedName>
</protein>
<proteinExistence type="predicted"/>
<evidence type="ECO:0000313" key="2">
    <source>
        <dbReference type="WBParaSite" id="ES5_v2.g17171.t1"/>
    </source>
</evidence>
<dbReference type="Proteomes" id="UP000887579">
    <property type="component" value="Unplaced"/>
</dbReference>
<dbReference type="WBParaSite" id="ES5_v2.g17171.t1">
    <property type="protein sequence ID" value="ES5_v2.g17171.t1"/>
    <property type="gene ID" value="ES5_v2.g17171"/>
</dbReference>
<sequence length="536" mass="61437">MSSTQACGCVNRAIFYNADGGRLGLMAKSGNERGNTLLMLGPEKIKMVIENLEKVVQNLNVAILQIFECEFPDFSSNDEICDAFRTKLTAIKIPYCFITEEQAIVSTMLICAKVDVKIGENIIAMFLHDQKLDIYEYEFTKAGYKKIRFDVKDLDKKEQIHSVRGRVIISNPKYVLLAAENLANLLMTRLTKVLKEPRLYAFQFDITESKDVMMVELSKWVLDKTQTKYYILPTVSQNIRIMNTACEELITVDNCECLPLKKSCIIPKSVDFVLILNQNRYQKMNQNCHRNQITISIDADNFLNSESEPIMLPQIESLSLSLNGILDFKNPVIGFCDNFSVICVKKDEENGYEFVENWNAFPETLSDVIVCMDQKKPIFGRSKQKPYCNPNPYFNDGSQTEPGYVVYDLIKILSMPPDAIEVDDRWDLIKILSMPPDAIEVDDRWGFRITQDEDHPVLLEVRTHNDEMKLATPAFLMAIFLKEQIKVIKNEIGEKPKQLSFCILDENYSNEEKERIKNGLKESCDLLKIGCNFVDV</sequence>